<name>A0ABS0YXU9_9BACT</name>
<protein>
    <recommendedName>
        <fullName evidence="4">DUF4760 domain-containing protein</fullName>
    </recommendedName>
</protein>
<accession>A0ABS0YXU9</accession>
<evidence type="ECO:0000256" key="1">
    <source>
        <dbReference type="SAM" id="Phobius"/>
    </source>
</evidence>
<evidence type="ECO:0008006" key="4">
    <source>
        <dbReference type="Google" id="ProtNLM"/>
    </source>
</evidence>
<evidence type="ECO:0000313" key="3">
    <source>
        <dbReference type="Proteomes" id="UP000641025"/>
    </source>
</evidence>
<proteinExistence type="predicted"/>
<keyword evidence="1" id="KW-0812">Transmembrane</keyword>
<feature type="transmembrane region" description="Helical" evidence="1">
    <location>
        <begin position="6"/>
        <end position="29"/>
    </location>
</feature>
<dbReference type="Proteomes" id="UP000641025">
    <property type="component" value="Unassembled WGS sequence"/>
</dbReference>
<keyword evidence="3" id="KW-1185">Reference proteome</keyword>
<dbReference type="EMBL" id="JAEMHK010000026">
    <property type="protein sequence ID" value="MBJ6802769.1"/>
    <property type="molecule type" value="Genomic_DNA"/>
</dbReference>
<organism evidence="2 3">
    <name type="scientific">Geomonas propionica</name>
    <dbReference type="NCBI Taxonomy" id="2798582"/>
    <lineage>
        <taxon>Bacteria</taxon>
        <taxon>Pseudomonadati</taxon>
        <taxon>Thermodesulfobacteriota</taxon>
        <taxon>Desulfuromonadia</taxon>
        <taxon>Geobacterales</taxon>
        <taxon>Geobacteraceae</taxon>
        <taxon>Geomonas</taxon>
    </lineage>
</organism>
<sequence length="146" mass="16575">MIEMDAATMTAVISAGTALVAVGLTNYFTKKREHEADWRKMKLERYREYILALSANVEERVTPEGQARYSDAVNSLQLVAPPSVLHALEAFIAHTSYRNPDKDINRHDGLLSALMREMRMNLRPSGHDDENLRFRLLGVPRPEAPR</sequence>
<gene>
    <name evidence="2" type="ORF">JFN90_21775</name>
</gene>
<dbReference type="RefSeq" id="WP_199397239.1">
    <property type="nucleotide sequence ID" value="NZ_JAEMHK010000026.1"/>
</dbReference>
<reference evidence="2 3" key="1">
    <citation type="submission" date="2020-12" db="EMBL/GenBank/DDBJ databases">
        <title>Geomonas sp. Red259, isolated from paddy soil.</title>
        <authorList>
            <person name="Xu Z."/>
            <person name="Zhang Z."/>
            <person name="Masuda Y."/>
            <person name="Itoh H."/>
            <person name="Senoo K."/>
        </authorList>
    </citation>
    <scope>NUCLEOTIDE SEQUENCE [LARGE SCALE GENOMIC DNA]</scope>
    <source>
        <strain evidence="2 3">Red259</strain>
    </source>
</reference>
<comment type="caution">
    <text evidence="2">The sequence shown here is derived from an EMBL/GenBank/DDBJ whole genome shotgun (WGS) entry which is preliminary data.</text>
</comment>
<evidence type="ECO:0000313" key="2">
    <source>
        <dbReference type="EMBL" id="MBJ6802769.1"/>
    </source>
</evidence>
<keyword evidence="1" id="KW-0472">Membrane</keyword>
<keyword evidence="1" id="KW-1133">Transmembrane helix</keyword>